<comment type="similarity">
    <text evidence="1">Belongs to the sel-1 family.</text>
</comment>
<name>A0ABR2IP87_9EUKA</name>
<protein>
    <submittedName>
        <fullName evidence="2">Uncharacterized protein</fullName>
    </submittedName>
</protein>
<dbReference type="Gene3D" id="1.25.40.10">
    <property type="entry name" value="Tetratricopeptide repeat domain"/>
    <property type="match status" value="2"/>
</dbReference>
<dbReference type="SUPFAM" id="SSF81901">
    <property type="entry name" value="HCP-like"/>
    <property type="match status" value="2"/>
</dbReference>
<dbReference type="EMBL" id="JAPFFF010000016">
    <property type="protein sequence ID" value="KAK8865264.1"/>
    <property type="molecule type" value="Genomic_DNA"/>
</dbReference>
<organism evidence="2 3">
    <name type="scientific">Tritrichomonas musculus</name>
    <dbReference type="NCBI Taxonomy" id="1915356"/>
    <lineage>
        <taxon>Eukaryota</taxon>
        <taxon>Metamonada</taxon>
        <taxon>Parabasalia</taxon>
        <taxon>Tritrichomonadida</taxon>
        <taxon>Tritrichomonadidae</taxon>
        <taxon>Tritrichomonas</taxon>
    </lineage>
</organism>
<evidence type="ECO:0000256" key="1">
    <source>
        <dbReference type="ARBA" id="ARBA00038101"/>
    </source>
</evidence>
<dbReference type="PANTHER" id="PTHR11102">
    <property type="entry name" value="SEL-1-LIKE PROTEIN"/>
    <property type="match status" value="1"/>
</dbReference>
<gene>
    <name evidence="2" type="ORF">M9Y10_010802</name>
</gene>
<evidence type="ECO:0000313" key="3">
    <source>
        <dbReference type="Proteomes" id="UP001470230"/>
    </source>
</evidence>
<keyword evidence="3" id="KW-1185">Reference proteome</keyword>
<accession>A0ABR2IP87</accession>
<dbReference type="InterPro" id="IPR006597">
    <property type="entry name" value="Sel1-like"/>
</dbReference>
<reference evidence="2 3" key="1">
    <citation type="submission" date="2024-04" db="EMBL/GenBank/DDBJ databases">
        <title>Tritrichomonas musculus Genome.</title>
        <authorList>
            <person name="Alves-Ferreira E."/>
            <person name="Grigg M."/>
            <person name="Lorenzi H."/>
            <person name="Galac M."/>
        </authorList>
    </citation>
    <scope>NUCLEOTIDE SEQUENCE [LARGE SCALE GENOMIC DNA]</scope>
    <source>
        <strain evidence="2 3">EAF2021</strain>
    </source>
</reference>
<dbReference type="Pfam" id="PF08238">
    <property type="entry name" value="Sel1"/>
    <property type="match status" value="9"/>
</dbReference>
<evidence type="ECO:0000313" key="2">
    <source>
        <dbReference type="EMBL" id="KAK8865264.1"/>
    </source>
</evidence>
<sequence length="497" mass="58451">MAANRNSKEAQYNLGYLYATKKLNYDLAIKYSLLAANQNIQLAYNVLGYVYLNIDINKSIKYYTLASDANIEESQFMLGDIYFDDKYGVKDVNKALYYYYLAAKNNNKVAQFNIGKISLRYQYIPHDVDKAIYYLTLSANQNYSLAQYYLGDIYSSKEYNRYDLNKAFYYYQLAANQNVVYANRKLGHLYLKKQMLKEAIHYFHRAANVLDGESLLMLGYMHFFIKPLLNIKLALYYYTQSAKQNHPTAQYFLGILYYLGKYVDQDINKSINYFKLASKESYEANFYLGVIYSNGEYVKPDIDEAIRYFKGGSSFKDQFCKNNLGVIYRRYKKDKMTAMMFFKEAIREKNDLFAMFNLALIYLSENPNDQYTDEIIEYLVKTYCGSFKFPSFLLSIFLTQKNLSIEILKKYQCKNTRELTTAVVTFNALLKLGDKSKCDTMLQNLCRFDISYSFTKHIEIFDGKKPLYKNFTKENTKCKMINKHFYDGFGLDLYLHI</sequence>
<dbReference type="Proteomes" id="UP001470230">
    <property type="component" value="Unassembled WGS sequence"/>
</dbReference>
<dbReference type="PANTHER" id="PTHR11102:SF160">
    <property type="entry name" value="ERAD-ASSOCIATED E3 UBIQUITIN-PROTEIN LIGASE COMPONENT HRD3"/>
    <property type="match status" value="1"/>
</dbReference>
<proteinExistence type="inferred from homology"/>
<dbReference type="InterPro" id="IPR050767">
    <property type="entry name" value="Sel1_AlgK"/>
</dbReference>
<dbReference type="InterPro" id="IPR011990">
    <property type="entry name" value="TPR-like_helical_dom_sf"/>
</dbReference>
<dbReference type="SMART" id="SM00671">
    <property type="entry name" value="SEL1"/>
    <property type="match status" value="9"/>
</dbReference>
<comment type="caution">
    <text evidence="2">The sequence shown here is derived from an EMBL/GenBank/DDBJ whole genome shotgun (WGS) entry which is preliminary data.</text>
</comment>